<dbReference type="CDD" id="cd01335">
    <property type="entry name" value="Radical_SAM"/>
    <property type="match status" value="1"/>
</dbReference>
<dbReference type="EMBL" id="RCIY01000065">
    <property type="protein sequence ID" value="TGG81691.1"/>
    <property type="molecule type" value="Genomic_DNA"/>
</dbReference>
<evidence type="ECO:0000256" key="4">
    <source>
        <dbReference type="ARBA" id="ARBA00023014"/>
    </source>
</evidence>
<sequence length="364" mass="40019">MIKHPALADVDHAVPVVVTTDRTLRVKVIDSCGMTCSFCHNEGTPVGADNRGHQAGAFAPTGPSGRVSIYAATNGSRFLSEPVLPDEAFRHALTRLRKALDFDEVHLTGGEPTLHPRLPQLVATAKECGYEVSVTSNGENGRRVLADCARAGLDHVNFSVFGTTPEELSQVQHSRYRKPALAQRKIDALNESIRLAMDVGIGTRANVVLPHRSHVPRVHRLLNEYSDNLSVRVLSSLADGERSLQAIDLLLSELQAELEEVRLIAGTSGFRMAYRLPTGRELIVKHIRPLRLPDTCTDCRFNNPTDCEEGYYGVRLYRDTAGEFHVGVCIQRMDLCLPVEEFAAGEACAEVAHLRQADFHNLTA</sequence>
<evidence type="ECO:0000256" key="3">
    <source>
        <dbReference type="ARBA" id="ARBA00023004"/>
    </source>
</evidence>
<keyword evidence="2" id="KW-0479">Metal-binding</keyword>
<keyword evidence="1" id="KW-0949">S-adenosyl-L-methionine</keyword>
<dbReference type="PANTHER" id="PTHR11228:SF34">
    <property type="entry name" value="TUNGSTEN-CONTAINING ALDEHYDE FERREDOXIN OXIDOREDUCTASE COFACTOR MODIFYING PROTEIN"/>
    <property type="match status" value="1"/>
</dbReference>
<dbReference type="Proteomes" id="UP000298111">
    <property type="component" value="Unassembled WGS sequence"/>
</dbReference>
<dbReference type="SFLD" id="SFLDS00029">
    <property type="entry name" value="Radical_SAM"/>
    <property type="match status" value="1"/>
</dbReference>
<dbReference type="Gene3D" id="3.20.20.70">
    <property type="entry name" value="Aldolase class I"/>
    <property type="match status" value="1"/>
</dbReference>
<proteinExistence type="predicted"/>
<organism evidence="5 6">
    <name type="scientific">Streptomyces albus</name>
    <dbReference type="NCBI Taxonomy" id="1888"/>
    <lineage>
        <taxon>Bacteria</taxon>
        <taxon>Bacillati</taxon>
        <taxon>Actinomycetota</taxon>
        <taxon>Actinomycetes</taxon>
        <taxon>Kitasatosporales</taxon>
        <taxon>Streptomycetaceae</taxon>
        <taxon>Streptomyces</taxon>
    </lineage>
</organism>
<protein>
    <submittedName>
        <fullName evidence="5">Radical SAM protein</fullName>
    </submittedName>
</protein>
<evidence type="ECO:0000256" key="1">
    <source>
        <dbReference type="ARBA" id="ARBA00022691"/>
    </source>
</evidence>
<dbReference type="InterPro" id="IPR058240">
    <property type="entry name" value="rSAM_sf"/>
</dbReference>
<dbReference type="PROSITE" id="PS51918">
    <property type="entry name" value="RADICAL_SAM"/>
    <property type="match status" value="1"/>
</dbReference>
<dbReference type="PANTHER" id="PTHR11228">
    <property type="entry name" value="RADICAL SAM DOMAIN PROTEIN"/>
    <property type="match status" value="1"/>
</dbReference>
<comment type="caution">
    <text evidence="5">The sequence shown here is derived from an EMBL/GenBank/DDBJ whole genome shotgun (WGS) entry which is preliminary data.</text>
</comment>
<keyword evidence="3" id="KW-0408">Iron</keyword>
<dbReference type="AlphaFoldDB" id="A0A6C1C4T5"/>
<keyword evidence="4" id="KW-0411">Iron-sulfur</keyword>
<dbReference type="GO" id="GO:0046872">
    <property type="term" value="F:metal ion binding"/>
    <property type="evidence" value="ECO:0007669"/>
    <property type="project" value="UniProtKB-KW"/>
</dbReference>
<dbReference type="InterPro" id="IPR007197">
    <property type="entry name" value="rSAM"/>
</dbReference>
<evidence type="ECO:0000313" key="5">
    <source>
        <dbReference type="EMBL" id="TGG81691.1"/>
    </source>
</evidence>
<name>A0A6C1C4T5_9ACTN</name>
<dbReference type="GO" id="GO:0003824">
    <property type="term" value="F:catalytic activity"/>
    <property type="evidence" value="ECO:0007669"/>
    <property type="project" value="InterPro"/>
</dbReference>
<dbReference type="SUPFAM" id="SSF102114">
    <property type="entry name" value="Radical SAM enzymes"/>
    <property type="match status" value="1"/>
</dbReference>
<dbReference type="InterPro" id="IPR013785">
    <property type="entry name" value="Aldolase_TIM"/>
</dbReference>
<accession>A0A6C1C4T5</accession>
<reference evidence="5 6" key="1">
    <citation type="submission" date="2018-10" db="EMBL/GenBank/DDBJ databases">
        <title>Isolation of pseudouridimycin from Streptomyces albus DSM 40763.</title>
        <authorList>
            <person name="Rosenqvist P."/>
            <person name="Metsae-Ketelae M."/>
            <person name="Virta P."/>
        </authorList>
    </citation>
    <scope>NUCLEOTIDE SEQUENCE [LARGE SCALE GENOMIC DNA]</scope>
    <source>
        <strain evidence="5 6">DSM 40763</strain>
    </source>
</reference>
<dbReference type="InterPro" id="IPR050377">
    <property type="entry name" value="Radical_SAM_PqqE_MftC-like"/>
</dbReference>
<dbReference type="SFLD" id="SFLDG01067">
    <property type="entry name" value="SPASM/twitch_domain_containing"/>
    <property type="match status" value="1"/>
</dbReference>
<gene>
    <name evidence="5" type="ORF">D8771_20160</name>
</gene>
<evidence type="ECO:0000313" key="6">
    <source>
        <dbReference type="Proteomes" id="UP000298111"/>
    </source>
</evidence>
<evidence type="ECO:0000256" key="2">
    <source>
        <dbReference type="ARBA" id="ARBA00022723"/>
    </source>
</evidence>
<dbReference type="Pfam" id="PF04055">
    <property type="entry name" value="Radical_SAM"/>
    <property type="match status" value="1"/>
</dbReference>
<dbReference type="GO" id="GO:0051536">
    <property type="term" value="F:iron-sulfur cluster binding"/>
    <property type="evidence" value="ECO:0007669"/>
    <property type="project" value="UniProtKB-KW"/>
</dbReference>